<keyword evidence="3" id="KW-1185">Reference proteome</keyword>
<accession>A0AAN7PRL1</accession>
<evidence type="ECO:0000256" key="1">
    <source>
        <dbReference type="SAM" id="MobiDB-lite"/>
    </source>
</evidence>
<reference evidence="3" key="1">
    <citation type="submission" date="2023-01" db="EMBL/GenBank/DDBJ databases">
        <title>Key to firefly adult light organ development and bioluminescence: homeobox transcription factors regulate luciferase expression and transportation to peroxisome.</title>
        <authorList>
            <person name="Fu X."/>
        </authorList>
    </citation>
    <scope>NUCLEOTIDE SEQUENCE [LARGE SCALE GENOMIC DNA]</scope>
</reference>
<protein>
    <submittedName>
        <fullName evidence="2">Uncharacterized protein</fullName>
    </submittedName>
</protein>
<dbReference type="Proteomes" id="UP001353858">
    <property type="component" value="Unassembled WGS sequence"/>
</dbReference>
<name>A0AAN7PRL1_9COLE</name>
<feature type="region of interest" description="Disordered" evidence="1">
    <location>
        <begin position="1"/>
        <end position="25"/>
    </location>
</feature>
<evidence type="ECO:0000313" key="2">
    <source>
        <dbReference type="EMBL" id="KAK4873937.1"/>
    </source>
</evidence>
<comment type="caution">
    <text evidence="2">The sequence shown here is derived from an EMBL/GenBank/DDBJ whole genome shotgun (WGS) entry which is preliminary data.</text>
</comment>
<sequence>MESNTTATITSTSTTPTNMSCTMSTSIPNIEKLDGQSNYRSWKFAMRMSLMLEGLFGSCLDVEI</sequence>
<gene>
    <name evidence="2" type="ORF">RN001_013297</name>
</gene>
<dbReference type="AlphaFoldDB" id="A0AAN7PRL1"/>
<proteinExistence type="predicted"/>
<organism evidence="2 3">
    <name type="scientific">Aquatica leii</name>
    <dbReference type="NCBI Taxonomy" id="1421715"/>
    <lineage>
        <taxon>Eukaryota</taxon>
        <taxon>Metazoa</taxon>
        <taxon>Ecdysozoa</taxon>
        <taxon>Arthropoda</taxon>
        <taxon>Hexapoda</taxon>
        <taxon>Insecta</taxon>
        <taxon>Pterygota</taxon>
        <taxon>Neoptera</taxon>
        <taxon>Endopterygota</taxon>
        <taxon>Coleoptera</taxon>
        <taxon>Polyphaga</taxon>
        <taxon>Elateriformia</taxon>
        <taxon>Elateroidea</taxon>
        <taxon>Lampyridae</taxon>
        <taxon>Luciolinae</taxon>
        <taxon>Aquatica</taxon>
    </lineage>
</organism>
<dbReference type="EMBL" id="JARPUR010000006">
    <property type="protein sequence ID" value="KAK4873937.1"/>
    <property type="molecule type" value="Genomic_DNA"/>
</dbReference>
<evidence type="ECO:0000313" key="3">
    <source>
        <dbReference type="Proteomes" id="UP001353858"/>
    </source>
</evidence>